<dbReference type="GO" id="GO:0046695">
    <property type="term" value="C:SLIK (SAGA-like) complex"/>
    <property type="evidence" value="ECO:0007669"/>
    <property type="project" value="InterPro"/>
</dbReference>
<evidence type="ECO:0000256" key="1">
    <source>
        <dbReference type="ARBA" id="ARBA00023117"/>
    </source>
</evidence>
<dbReference type="Gene3D" id="1.20.920.10">
    <property type="entry name" value="Bromodomain-like"/>
    <property type="match status" value="1"/>
</dbReference>
<feature type="non-terminal residue" evidence="5">
    <location>
        <position position="791"/>
    </location>
</feature>
<dbReference type="PROSITE" id="PS00633">
    <property type="entry name" value="BROMODOMAIN_1"/>
    <property type="match status" value="1"/>
</dbReference>
<feature type="compositionally biased region" description="Pro residues" evidence="3">
    <location>
        <begin position="666"/>
        <end position="683"/>
    </location>
</feature>
<dbReference type="PROSITE" id="PS50014">
    <property type="entry name" value="BROMODOMAIN_2"/>
    <property type="match status" value="1"/>
</dbReference>
<feature type="region of interest" description="Disordered" evidence="3">
    <location>
        <begin position="650"/>
        <end position="695"/>
    </location>
</feature>
<dbReference type="RefSeq" id="XP_060327804.1">
    <property type="nucleotide sequence ID" value="XM_060479505.1"/>
</dbReference>
<dbReference type="InterPro" id="IPR036427">
    <property type="entry name" value="Bromodomain-like_sf"/>
</dbReference>
<sequence length="791" mass="85905">NLLRTLTESHVKEAFPNTDLKLLLTTVKEGRVRRHSGDKLSDPFYDSLDGLLADLRTVTIDNHDAEAFLKPVSKTEAPDYHTIIQNPMDFQTMARKVKAKSYKSKREFQDDLDLIWTNCYTYNGDNHPLRHCVNRLKGKAEKLLRNITDRKERADPVIPAALQGPKLNGVNGYSRPGMVHHRSSSSGPLAKAIVKPTAMPLQRRDLPFADSPALIRTQHGMSLFAKLNHDSPPRDELRVFAPDYQSDEEDSVEVKTEAGTGEKRKLNGQITRPRKRARVAPQYPIPLPSESDDITQMWWTAAQSDLLLPNGLPGVPQPRPPKSPLPKRKKRRKQPEPLRPNPKSLLTLMNNNIRTMRRVRHTHAKFSALGGTGTEDSDSSLGEPPGGVVIPDEEAAVVDVDGRPWSLGKTRVRIEDIGEKNSTDCLQWMSKKVLEHSGFQGTSQSALDVLAGVTSDYLLNVGRTIRFLSDKYSNTMTAEEIILHTLFESGVTRVQDLERYISDDVERYGSRLNDLEKKLVGAYREATAVEAVEDEGLFEEEDEDEAGVLALGDFAESLGMDYLGLRELGIAEELGMSSLTIPKRLLKGKKRSKGPLSAAVKPSEPPPPYPPPPPFVPLTVAKVNDQIGLLKPFYQTRIAAMSAPPPLPPPTLNSYPLLTDSSGAPIPIPAPPPPPPSSPPPDTVIPDEAPAAGQMKMGPLGQIIKTGGTAAKKKAKPAGSAAPSGNTATATTTAGATGSTTPGGEVTAPKKKKGATGVGTGNGRKKKLLEAAQAQAQAQAQMFPGVIVAQG</sequence>
<keyword evidence="1 2" id="KW-0103">Bromodomain</keyword>
<feature type="region of interest" description="Disordered" evidence="3">
    <location>
        <begin position="590"/>
        <end position="611"/>
    </location>
</feature>
<dbReference type="InterPro" id="IPR009072">
    <property type="entry name" value="Histone-fold"/>
</dbReference>
<accession>A0AA39MZV2</accession>
<dbReference type="GO" id="GO:0006325">
    <property type="term" value="P:chromatin organization"/>
    <property type="evidence" value="ECO:0007669"/>
    <property type="project" value="UniProtKB-ARBA"/>
</dbReference>
<dbReference type="PANTHER" id="PTHR47343">
    <property type="entry name" value="TRANSCRIPTIONAL ACTIVATOR SPT7"/>
    <property type="match status" value="1"/>
</dbReference>
<feature type="domain" description="Bromo" evidence="4">
    <location>
        <begin position="60"/>
        <end position="130"/>
    </location>
</feature>
<dbReference type="SMART" id="SM00297">
    <property type="entry name" value="BROMO"/>
    <property type="match status" value="1"/>
</dbReference>
<name>A0AA39MZV2_ARMTA</name>
<dbReference type="EMBL" id="JAUEPS010000032">
    <property type="protein sequence ID" value="KAK0451970.1"/>
    <property type="molecule type" value="Genomic_DNA"/>
</dbReference>
<dbReference type="CDD" id="cd22927">
    <property type="entry name" value="HFD_SPT7"/>
    <property type="match status" value="1"/>
</dbReference>
<dbReference type="GO" id="GO:0005198">
    <property type="term" value="F:structural molecule activity"/>
    <property type="evidence" value="ECO:0007669"/>
    <property type="project" value="TreeGrafter"/>
</dbReference>
<feature type="region of interest" description="Disordered" evidence="3">
    <location>
        <begin position="368"/>
        <end position="389"/>
    </location>
</feature>
<protein>
    <recommendedName>
        <fullName evidence="4">Bromo domain-containing protein</fullName>
    </recommendedName>
</protein>
<feature type="compositionally biased region" description="Basic and acidic residues" evidence="3">
    <location>
        <begin position="252"/>
        <end position="265"/>
    </location>
</feature>
<keyword evidence="6" id="KW-1185">Reference proteome</keyword>
<dbReference type="GO" id="GO:0000124">
    <property type="term" value="C:SAGA complex"/>
    <property type="evidence" value="ECO:0007669"/>
    <property type="project" value="InterPro"/>
</dbReference>
<dbReference type="PANTHER" id="PTHR47343:SF1">
    <property type="entry name" value="TRANSCRIPTIONAL ACTIVATOR SPT7"/>
    <property type="match status" value="1"/>
</dbReference>
<feature type="region of interest" description="Disordered" evidence="3">
    <location>
        <begin position="708"/>
        <end position="763"/>
    </location>
</feature>
<dbReference type="GeneID" id="85363053"/>
<dbReference type="Pfam" id="PF00439">
    <property type="entry name" value="Bromodomain"/>
    <property type="match status" value="1"/>
</dbReference>
<dbReference type="InterPro" id="IPR001487">
    <property type="entry name" value="Bromodomain"/>
</dbReference>
<dbReference type="InterPro" id="IPR037782">
    <property type="entry name" value="Spt7"/>
</dbReference>
<dbReference type="Gene3D" id="1.10.20.10">
    <property type="entry name" value="Histone, subunit A"/>
    <property type="match status" value="1"/>
</dbReference>
<reference evidence="5" key="1">
    <citation type="submission" date="2023-06" db="EMBL/GenBank/DDBJ databases">
        <authorList>
            <consortium name="Lawrence Berkeley National Laboratory"/>
            <person name="Ahrendt S."/>
            <person name="Sahu N."/>
            <person name="Indic B."/>
            <person name="Wong-Bajracharya J."/>
            <person name="Merenyi Z."/>
            <person name="Ke H.-M."/>
            <person name="Monk M."/>
            <person name="Kocsube S."/>
            <person name="Drula E."/>
            <person name="Lipzen A."/>
            <person name="Balint B."/>
            <person name="Henrissat B."/>
            <person name="Andreopoulos B."/>
            <person name="Martin F.M."/>
            <person name="Harder C.B."/>
            <person name="Rigling D."/>
            <person name="Ford K.L."/>
            <person name="Foster G.D."/>
            <person name="Pangilinan J."/>
            <person name="Papanicolaou A."/>
            <person name="Barry K."/>
            <person name="LaButti K."/>
            <person name="Viragh M."/>
            <person name="Koriabine M."/>
            <person name="Yan M."/>
            <person name="Riley R."/>
            <person name="Champramary S."/>
            <person name="Plett K.L."/>
            <person name="Tsai I.J."/>
            <person name="Slot J."/>
            <person name="Sipos G."/>
            <person name="Plett J."/>
            <person name="Nagy L.G."/>
            <person name="Grigoriev I.V."/>
        </authorList>
    </citation>
    <scope>NUCLEOTIDE SEQUENCE</scope>
    <source>
        <strain evidence="5">CCBAS 213</strain>
    </source>
</reference>
<evidence type="ECO:0000313" key="6">
    <source>
        <dbReference type="Proteomes" id="UP001175211"/>
    </source>
</evidence>
<dbReference type="SUPFAM" id="SSF47370">
    <property type="entry name" value="Bromodomain"/>
    <property type="match status" value="1"/>
</dbReference>
<dbReference type="GO" id="GO:0006357">
    <property type="term" value="P:regulation of transcription by RNA polymerase II"/>
    <property type="evidence" value="ECO:0007669"/>
    <property type="project" value="TreeGrafter"/>
</dbReference>
<feature type="compositionally biased region" description="Low complexity" evidence="3">
    <location>
        <begin position="717"/>
        <end position="744"/>
    </location>
</feature>
<dbReference type="InterPro" id="IPR018359">
    <property type="entry name" value="Bromodomain_CS"/>
</dbReference>
<feature type="region of interest" description="Disordered" evidence="3">
    <location>
        <begin position="309"/>
        <end position="345"/>
    </location>
</feature>
<feature type="region of interest" description="Disordered" evidence="3">
    <location>
        <begin position="244"/>
        <end position="287"/>
    </location>
</feature>
<gene>
    <name evidence="5" type="ORF">EV420DRAFT_1702077</name>
</gene>
<feature type="compositionally biased region" description="Pro residues" evidence="3">
    <location>
        <begin position="315"/>
        <end position="324"/>
    </location>
</feature>
<evidence type="ECO:0000259" key="4">
    <source>
        <dbReference type="PROSITE" id="PS50014"/>
    </source>
</evidence>
<evidence type="ECO:0000256" key="2">
    <source>
        <dbReference type="PROSITE-ProRule" id="PRU00035"/>
    </source>
</evidence>
<comment type="caution">
    <text evidence="5">The sequence shown here is derived from an EMBL/GenBank/DDBJ whole genome shotgun (WGS) entry which is preliminary data.</text>
</comment>
<dbReference type="GO" id="GO:0046982">
    <property type="term" value="F:protein heterodimerization activity"/>
    <property type="evidence" value="ECO:0007669"/>
    <property type="project" value="InterPro"/>
</dbReference>
<organism evidence="5 6">
    <name type="scientific">Armillaria tabescens</name>
    <name type="common">Ringless honey mushroom</name>
    <name type="synonym">Agaricus tabescens</name>
    <dbReference type="NCBI Taxonomy" id="1929756"/>
    <lineage>
        <taxon>Eukaryota</taxon>
        <taxon>Fungi</taxon>
        <taxon>Dikarya</taxon>
        <taxon>Basidiomycota</taxon>
        <taxon>Agaricomycotina</taxon>
        <taxon>Agaricomycetes</taxon>
        <taxon>Agaricomycetidae</taxon>
        <taxon>Agaricales</taxon>
        <taxon>Marasmiineae</taxon>
        <taxon>Physalacriaceae</taxon>
        <taxon>Desarmillaria</taxon>
    </lineage>
</organism>
<dbReference type="Proteomes" id="UP001175211">
    <property type="component" value="Unassembled WGS sequence"/>
</dbReference>
<proteinExistence type="predicted"/>
<evidence type="ECO:0000313" key="5">
    <source>
        <dbReference type="EMBL" id="KAK0451970.1"/>
    </source>
</evidence>
<dbReference type="PRINTS" id="PR00503">
    <property type="entry name" value="BROMODOMAIN"/>
</dbReference>
<evidence type="ECO:0000256" key="3">
    <source>
        <dbReference type="SAM" id="MobiDB-lite"/>
    </source>
</evidence>
<dbReference type="AlphaFoldDB" id="A0AA39MZV2"/>